<evidence type="ECO:0000256" key="4">
    <source>
        <dbReference type="ARBA" id="ARBA00022958"/>
    </source>
</evidence>
<comment type="caution">
    <text evidence="6">The sequence shown here is derived from an EMBL/GenBank/DDBJ whole genome shotgun (WGS) entry which is preliminary data.</text>
</comment>
<keyword evidence="3" id="KW-0851">Voltage-gated channel</keyword>
<keyword evidence="7" id="KW-1185">Reference proteome</keyword>
<evidence type="ECO:0000256" key="1">
    <source>
        <dbReference type="ARBA" id="ARBA00022538"/>
    </source>
</evidence>
<evidence type="ECO:0000256" key="3">
    <source>
        <dbReference type="ARBA" id="ARBA00022882"/>
    </source>
</evidence>
<accession>A0ABQ5E992</accession>
<keyword evidence="3" id="KW-0406">Ion transport</keyword>
<dbReference type="PANTHER" id="PTHR45743">
    <property type="entry name" value="POTASSIUM CHANNEL AKT1"/>
    <property type="match status" value="1"/>
</dbReference>
<proteinExistence type="predicted"/>
<keyword evidence="1" id="KW-0633">Potassium transport</keyword>
<keyword evidence="3" id="KW-0813">Transport</keyword>
<dbReference type="PANTHER" id="PTHR45743:SF34">
    <property type="entry name" value="POTASSIUM CHANNEL"/>
    <property type="match status" value="1"/>
</dbReference>
<name>A0ABQ5E992_9ASTR</name>
<keyword evidence="5" id="KW-0407">Ion channel</keyword>
<dbReference type="EMBL" id="BQNB010016069">
    <property type="protein sequence ID" value="GJT47460.1"/>
    <property type="molecule type" value="Genomic_DNA"/>
</dbReference>
<evidence type="ECO:0000313" key="6">
    <source>
        <dbReference type="EMBL" id="GJT47460.1"/>
    </source>
</evidence>
<organism evidence="6 7">
    <name type="scientific">Tanacetum coccineum</name>
    <dbReference type="NCBI Taxonomy" id="301880"/>
    <lineage>
        <taxon>Eukaryota</taxon>
        <taxon>Viridiplantae</taxon>
        <taxon>Streptophyta</taxon>
        <taxon>Embryophyta</taxon>
        <taxon>Tracheophyta</taxon>
        <taxon>Spermatophyta</taxon>
        <taxon>Magnoliopsida</taxon>
        <taxon>eudicotyledons</taxon>
        <taxon>Gunneridae</taxon>
        <taxon>Pentapetalae</taxon>
        <taxon>asterids</taxon>
        <taxon>campanulids</taxon>
        <taxon>Asterales</taxon>
        <taxon>Asteraceae</taxon>
        <taxon>Asteroideae</taxon>
        <taxon>Anthemideae</taxon>
        <taxon>Anthemidinae</taxon>
        <taxon>Tanacetum</taxon>
    </lineage>
</organism>
<dbReference type="InterPro" id="IPR045319">
    <property type="entry name" value="KAT/AKT"/>
</dbReference>
<evidence type="ECO:0000313" key="7">
    <source>
        <dbReference type="Proteomes" id="UP001151760"/>
    </source>
</evidence>
<sequence>MVLAAYLTGNITTLVVKGSKTTLVVKGNMDKNELGKDIRYHIKDQLMSPYDSSHTDSAVFQDLPGSRHAMVTENIYKPYIVKVPLFQRMLCWIHQSNCRHAFDLFLSIGFAMCYYLKKIEKKMPSPQDPSLSPQDPSLFKTYQALAIPWYGKRIMRSRAC</sequence>
<evidence type="ECO:0000256" key="5">
    <source>
        <dbReference type="ARBA" id="ARBA00023303"/>
    </source>
</evidence>
<keyword evidence="2" id="KW-0631">Potassium channel</keyword>
<reference evidence="6" key="1">
    <citation type="journal article" date="2022" name="Int. J. Mol. Sci.">
        <title>Draft Genome of Tanacetum Coccineum: Genomic Comparison of Closely Related Tanacetum-Family Plants.</title>
        <authorList>
            <person name="Yamashiro T."/>
            <person name="Shiraishi A."/>
            <person name="Nakayama K."/>
            <person name="Satake H."/>
        </authorList>
    </citation>
    <scope>NUCLEOTIDE SEQUENCE</scope>
</reference>
<evidence type="ECO:0000256" key="2">
    <source>
        <dbReference type="ARBA" id="ARBA00022826"/>
    </source>
</evidence>
<gene>
    <name evidence="6" type="ORF">Tco_0956175</name>
</gene>
<dbReference type="Proteomes" id="UP001151760">
    <property type="component" value="Unassembled WGS sequence"/>
</dbReference>
<keyword evidence="4" id="KW-0630">Potassium</keyword>
<reference evidence="6" key="2">
    <citation type="submission" date="2022-01" db="EMBL/GenBank/DDBJ databases">
        <authorList>
            <person name="Yamashiro T."/>
            <person name="Shiraishi A."/>
            <person name="Satake H."/>
            <person name="Nakayama K."/>
        </authorList>
    </citation>
    <scope>NUCLEOTIDE SEQUENCE</scope>
</reference>
<protein>
    <submittedName>
        <fullName evidence="6">Uncharacterized protein</fullName>
    </submittedName>
</protein>